<dbReference type="Proteomes" id="UP000823633">
    <property type="component" value="Unassembled WGS sequence"/>
</dbReference>
<feature type="compositionally biased region" description="Polar residues" evidence="1">
    <location>
        <begin position="258"/>
        <end position="271"/>
    </location>
</feature>
<name>A0A9D9ECC4_9SPIR</name>
<organism evidence="2 3">
    <name type="scientific">Candidatus Aphodenecus pullistercoris</name>
    <dbReference type="NCBI Taxonomy" id="2840669"/>
    <lineage>
        <taxon>Bacteria</taxon>
        <taxon>Pseudomonadati</taxon>
        <taxon>Spirochaetota</taxon>
        <taxon>Spirochaetia</taxon>
        <taxon>Spirochaetales</taxon>
        <taxon>Candidatus Aphodenecus</taxon>
    </lineage>
</organism>
<protein>
    <submittedName>
        <fullName evidence="2">Uncharacterized protein</fullName>
    </submittedName>
</protein>
<feature type="compositionally biased region" description="Gly residues" evidence="1">
    <location>
        <begin position="17"/>
        <end position="29"/>
    </location>
</feature>
<feature type="region of interest" description="Disordered" evidence="1">
    <location>
        <begin position="15"/>
        <end position="55"/>
    </location>
</feature>
<evidence type="ECO:0000256" key="1">
    <source>
        <dbReference type="SAM" id="MobiDB-lite"/>
    </source>
</evidence>
<comment type="caution">
    <text evidence="2">The sequence shown here is derived from an EMBL/GenBank/DDBJ whole genome shotgun (WGS) entry which is preliminary data.</text>
</comment>
<gene>
    <name evidence="2" type="ORF">IAC42_02480</name>
</gene>
<sequence length="286" mass="31131">MLFNRRCRIFFSPASDGIGGSSTGNGEPSGNGDDEGFENPIGDPEANAPKNDEKIPKYWSQLQKESREKYKGLMKYKTIDELAERASLAGDIEAGTLTVLPTKDSPIKDIESFYRKLGLPATADGYRLTLPEGHTPEDEAEAKLVATQCYKNLLTVKQGQSVYAMIRAIKDTATSTAQAKHDEMVNGFDARFEALYTVAYPDKAKRDAAITADLNACHEFLAKTGTYEDFKASGMLYNEKVMSAIARYVAGASPNGTFSTPPGSGSDNQSGAKGRYSKDFYEKYGG</sequence>
<dbReference type="AlphaFoldDB" id="A0A9D9ECC4"/>
<reference evidence="2" key="1">
    <citation type="submission" date="2020-10" db="EMBL/GenBank/DDBJ databases">
        <authorList>
            <person name="Gilroy R."/>
        </authorList>
    </citation>
    <scope>NUCLEOTIDE SEQUENCE</scope>
    <source>
        <strain evidence="2">11167</strain>
    </source>
</reference>
<dbReference type="EMBL" id="JADIMU010000016">
    <property type="protein sequence ID" value="MBO8442614.1"/>
    <property type="molecule type" value="Genomic_DNA"/>
</dbReference>
<feature type="region of interest" description="Disordered" evidence="1">
    <location>
        <begin position="258"/>
        <end position="286"/>
    </location>
</feature>
<evidence type="ECO:0000313" key="2">
    <source>
        <dbReference type="EMBL" id="MBO8442614.1"/>
    </source>
</evidence>
<accession>A0A9D9ECC4</accession>
<proteinExistence type="predicted"/>
<reference evidence="2" key="2">
    <citation type="journal article" date="2021" name="PeerJ">
        <title>Extensive microbial diversity within the chicken gut microbiome revealed by metagenomics and culture.</title>
        <authorList>
            <person name="Gilroy R."/>
            <person name="Ravi A."/>
            <person name="Getino M."/>
            <person name="Pursley I."/>
            <person name="Horton D.L."/>
            <person name="Alikhan N.F."/>
            <person name="Baker D."/>
            <person name="Gharbi K."/>
            <person name="Hall N."/>
            <person name="Watson M."/>
            <person name="Adriaenssens E.M."/>
            <person name="Foster-Nyarko E."/>
            <person name="Jarju S."/>
            <person name="Secka A."/>
            <person name="Antonio M."/>
            <person name="Oren A."/>
            <person name="Chaudhuri R.R."/>
            <person name="La Ragione R."/>
            <person name="Hildebrand F."/>
            <person name="Pallen M.J."/>
        </authorList>
    </citation>
    <scope>NUCLEOTIDE SEQUENCE</scope>
    <source>
        <strain evidence="2">11167</strain>
    </source>
</reference>
<feature type="compositionally biased region" description="Basic and acidic residues" evidence="1">
    <location>
        <begin position="276"/>
        <end position="286"/>
    </location>
</feature>
<evidence type="ECO:0000313" key="3">
    <source>
        <dbReference type="Proteomes" id="UP000823633"/>
    </source>
</evidence>